<gene>
    <name evidence="2" type="ORF">C7460_109101</name>
</gene>
<reference evidence="2 3" key="1">
    <citation type="submission" date="2018-07" db="EMBL/GenBank/DDBJ databases">
        <title>Genomic Encyclopedia of Type Strains, Phase IV (KMG-IV): sequencing the most valuable type-strain genomes for metagenomic binning, comparative biology and taxonomic classification.</title>
        <authorList>
            <person name="Goeker M."/>
        </authorList>
    </citation>
    <scope>NUCLEOTIDE SEQUENCE [LARGE SCALE GENOMIC DNA]</scope>
    <source>
        <strain evidence="2 3">DSM 4134</strain>
    </source>
</reference>
<accession>A0A3D9L2E3</accession>
<proteinExistence type="predicted"/>
<keyword evidence="3" id="KW-1185">Reference proteome</keyword>
<name>A0A3D9L2E3_MARFU</name>
<dbReference type="Proteomes" id="UP000256779">
    <property type="component" value="Unassembled WGS sequence"/>
</dbReference>
<dbReference type="AlphaFoldDB" id="A0A3D9L2E3"/>
<comment type="caution">
    <text evidence="2">The sequence shown here is derived from an EMBL/GenBank/DDBJ whole genome shotgun (WGS) entry which is preliminary data.</text>
</comment>
<dbReference type="EMBL" id="QREG01000009">
    <property type="protein sequence ID" value="RED98909.1"/>
    <property type="molecule type" value="Genomic_DNA"/>
</dbReference>
<sequence length="473" mass="51825">MPPHPNYAQQMLRSLLKILAVFIILLTVLLTLTVTPVDRRPYEELPFYTEMNQRLDSLAAAYSPPTVGGQLKVGWASVSITPSRQVPLAGFGARSPKLMTDVMDSTFAKAVVLSDGHRRVALFFADLLIVHPELAQAIYERLPAPWQPEDLYFTATHTHSGPGGWAPGLVGKLFAGAYDADLVDFLAERFVEVLAAAEKDLAPGHFGAVELRVEELVKNRLVKEKGIKDPWLKVIALASGQEKGLLAFYSAHATCYGPDNRQLSGDYPSALVDELLADSLTSFAAFGAGAMASMGLNTGLPDPQANVDVMAETLSNQIELGSMLMSAPKDSLVLNAFRLQLPLRRPAFKLSKNLALRPWVFESVFGSYSHDISVLLLGETIFIGLPCDFSGELAVPLYEQARALGYQLVITSFNGGYAGYAIHEKWYDLSKYEARTMSWYGPDFGTYLSETIARVLNALAQTGYRNERTKSGH</sequence>
<dbReference type="InterPro" id="IPR031329">
    <property type="entry name" value="NEUT/ALK_ceramidase_N"/>
</dbReference>
<feature type="domain" description="Neutral/alkaline non-lysosomal ceramidase N-terminal" evidence="1">
    <location>
        <begin position="73"/>
        <end position="266"/>
    </location>
</feature>
<evidence type="ECO:0000259" key="1">
    <source>
        <dbReference type="Pfam" id="PF04734"/>
    </source>
</evidence>
<protein>
    <submittedName>
        <fullName evidence="2">Neutral/alkaline ceramidase-like enzyme</fullName>
    </submittedName>
</protein>
<dbReference type="Pfam" id="PF04734">
    <property type="entry name" value="Ceramidase_alk"/>
    <property type="match status" value="1"/>
</dbReference>
<evidence type="ECO:0000313" key="3">
    <source>
        <dbReference type="Proteomes" id="UP000256779"/>
    </source>
</evidence>
<organism evidence="2 3">
    <name type="scientific">Marinoscillum furvescens DSM 4134</name>
    <dbReference type="NCBI Taxonomy" id="1122208"/>
    <lineage>
        <taxon>Bacteria</taxon>
        <taxon>Pseudomonadati</taxon>
        <taxon>Bacteroidota</taxon>
        <taxon>Cytophagia</taxon>
        <taxon>Cytophagales</taxon>
        <taxon>Reichenbachiellaceae</taxon>
        <taxon>Marinoscillum</taxon>
    </lineage>
</organism>
<evidence type="ECO:0000313" key="2">
    <source>
        <dbReference type="EMBL" id="RED98909.1"/>
    </source>
</evidence>